<organism evidence="5">
    <name type="scientific">Thelazia callipaeda</name>
    <name type="common">Oriental eyeworm</name>
    <name type="synonym">Parasitic nematode</name>
    <dbReference type="NCBI Taxonomy" id="103827"/>
    <lineage>
        <taxon>Eukaryota</taxon>
        <taxon>Metazoa</taxon>
        <taxon>Ecdysozoa</taxon>
        <taxon>Nematoda</taxon>
        <taxon>Chromadorea</taxon>
        <taxon>Rhabditida</taxon>
        <taxon>Spirurina</taxon>
        <taxon>Spiruromorpha</taxon>
        <taxon>Thelazioidea</taxon>
        <taxon>Thelaziidae</taxon>
        <taxon>Thelazia</taxon>
    </lineage>
</organism>
<dbReference type="AlphaFoldDB" id="A0A0N5CZT7"/>
<proteinExistence type="predicted"/>
<gene>
    <name evidence="3" type="ORF">TCLT_LOCUS6014</name>
</gene>
<evidence type="ECO:0000313" key="3">
    <source>
        <dbReference type="EMBL" id="VDN03327.1"/>
    </source>
</evidence>
<evidence type="ECO:0000313" key="5">
    <source>
        <dbReference type="WBParaSite" id="TCLT_0000602501-mRNA-1"/>
    </source>
</evidence>
<dbReference type="PROSITE" id="PS51670">
    <property type="entry name" value="SHKT"/>
    <property type="match status" value="1"/>
</dbReference>
<evidence type="ECO:0000256" key="1">
    <source>
        <dbReference type="PROSITE-ProRule" id="PRU01005"/>
    </source>
</evidence>
<sequence length="100" mass="11544">MQALQRERKGRPFVINCELEVDDKGRLCEDWARGGLCNTHRPTMFLFCRRTCLCVGPPETNQNNYEKNAEGMIIITNYCCRGQVKQELFIKTCSDCILHA</sequence>
<protein>
    <submittedName>
        <fullName evidence="5">ShKT domain-containing protein</fullName>
    </submittedName>
</protein>
<dbReference type="STRING" id="103827.A0A0N5CZT7"/>
<feature type="domain" description="ShKT" evidence="2">
    <location>
        <begin position="17"/>
        <end position="54"/>
    </location>
</feature>
<dbReference type="OrthoDB" id="5877770at2759"/>
<dbReference type="EMBL" id="UYYF01004382">
    <property type="protein sequence ID" value="VDN03327.1"/>
    <property type="molecule type" value="Genomic_DNA"/>
</dbReference>
<comment type="caution">
    <text evidence="1">Lacks conserved residue(s) required for the propagation of feature annotation.</text>
</comment>
<evidence type="ECO:0000259" key="2">
    <source>
        <dbReference type="PROSITE" id="PS51670"/>
    </source>
</evidence>
<reference evidence="3 4" key="2">
    <citation type="submission" date="2018-11" db="EMBL/GenBank/DDBJ databases">
        <authorList>
            <consortium name="Pathogen Informatics"/>
        </authorList>
    </citation>
    <scope>NUCLEOTIDE SEQUENCE [LARGE SCALE GENOMIC DNA]</scope>
</reference>
<dbReference type="WBParaSite" id="TCLT_0000602501-mRNA-1">
    <property type="protein sequence ID" value="TCLT_0000602501-mRNA-1"/>
    <property type="gene ID" value="TCLT_0000602501"/>
</dbReference>
<keyword evidence="4" id="KW-1185">Reference proteome</keyword>
<dbReference type="InterPro" id="IPR003582">
    <property type="entry name" value="ShKT_dom"/>
</dbReference>
<accession>A0A0N5CZT7</accession>
<name>A0A0N5CZT7_THECL</name>
<dbReference type="SMART" id="SM00254">
    <property type="entry name" value="ShKT"/>
    <property type="match status" value="1"/>
</dbReference>
<evidence type="ECO:0000313" key="4">
    <source>
        <dbReference type="Proteomes" id="UP000276776"/>
    </source>
</evidence>
<dbReference type="Proteomes" id="UP000276776">
    <property type="component" value="Unassembled WGS sequence"/>
</dbReference>
<reference evidence="5" key="1">
    <citation type="submission" date="2017-02" db="UniProtKB">
        <authorList>
            <consortium name="WormBaseParasite"/>
        </authorList>
    </citation>
    <scope>IDENTIFICATION</scope>
</reference>